<evidence type="ECO:0000256" key="15">
    <source>
        <dbReference type="ARBA" id="ARBA00023180"/>
    </source>
</evidence>
<dbReference type="InterPro" id="IPR003493">
    <property type="entry name" value="Herpes_gH"/>
</dbReference>
<evidence type="ECO:0000256" key="8">
    <source>
        <dbReference type="ARBA" id="ARBA00022844"/>
    </source>
</evidence>
<keyword evidence="21" id="KW-1185">Reference proteome</keyword>
<dbReference type="GO" id="GO:0046718">
    <property type="term" value="P:symbiont entry into host cell"/>
    <property type="evidence" value="ECO:0007669"/>
    <property type="project" value="UniProtKB-KW"/>
</dbReference>
<evidence type="ECO:0000256" key="4">
    <source>
        <dbReference type="ARBA" id="ARBA00022521"/>
    </source>
</evidence>
<keyword evidence="13" id="KW-1039">Host endosome</keyword>
<evidence type="ECO:0000256" key="2">
    <source>
        <dbReference type="ARBA" id="ARBA00022506"/>
    </source>
</evidence>
<keyword evidence="12 18" id="KW-1133">Transmembrane helix</keyword>
<comment type="subcellular location">
    <subcellularLocation>
        <location evidence="1">Virion membrane</location>
        <topology evidence="1">Single-pass type I membrane protein</topology>
    </subcellularLocation>
</comment>
<keyword evidence="3" id="KW-1032">Host cell membrane</keyword>
<evidence type="ECO:0000256" key="16">
    <source>
        <dbReference type="ARBA" id="ARBA00023296"/>
    </source>
</evidence>
<feature type="domain" description="Herpesvirus glycoprotein H C-terminal" evidence="19">
    <location>
        <begin position="597"/>
        <end position="737"/>
    </location>
</feature>
<dbReference type="Pfam" id="PF17488">
    <property type="entry name" value="Herpes_glycoH_C"/>
    <property type="match status" value="1"/>
</dbReference>
<keyword evidence="15" id="KW-0325">Glycoprotein</keyword>
<organism evidence="20 21">
    <name type="scientific">Suid gammaherpesvirus 5</name>
    <dbReference type="NCBI Taxonomy" id="1960251"/>
    <lineage>
        <taxon>Viruses</taxon>
        <taxon>Duplodnaviria</taxon>
        <taxon>Heunggongvirae</taxon>
        <taxon>Peploviricota</taxon>
        <taxon>Herviviricetes</taxon>
        <taxon>Herpesvirales</taxon>
        <taxon>Orthoherpesviridae</taxon>
        <taxon>Gammaherpesvirinae</taxon>
        <taxon>Macavirus</taxon>
        <taxon>Macavirus suidgamma5</taxon>
    </lineage>
</organism>
<keyword evidence="10" id="KW-0261">Viral envelope protein</keyword>
<dbReference type="Gene3D" id="3.90.380.20">
    <property type="entry name" value="Herpesvirus glycoprotein H, domain D-II"/>
    <property type="match status" value="1"/>
</dbReference>
<dbReference type="GO" id="GO:0055036">
    <property type="term" value="C:virion membrane"/>
    <property type="evidence" value="ECO:0007669"/>
    <property type="project" value="UniProtKB-SubCell"/>
</dbReference>
<evidence type="ECO:0000259" key="19">
    <source>
        <dbReference type="Pfam" id="PF17488"/>
    </source>
</evidence>
<dbReference type="InterPro" id="IPR038172">
    <property type="entry name" value="Herpes_glycoH_C_sf"/>
</dbReference>
<dbReference type="HAMAP" id="MF_04033">
    <property type="entry name" value="HSV_GH"/>
    <property type="match status" value="1"/>
</dbReference>
<evidence type="ECO:0000313" key="20">
    <source>
        <dbReference type="EMBL" id="AAO12326.1"/>
    </source>
</evidence>
<evidence type="ECO:0000256" key="7">
    <source>
        <dbReference type="ARBA" id="ARBA00022729"/>
    </source>
</evidence>
<evidence type="ECO:0000256" key="1">
    <source>
        <dbReference type="ARBA" id="ARBA00004563"/>
    </source>
</evidence>
<evidence type="ECO:0000256" key="5">
    <source>
        <dbReference type="ARBA" id="ARBA00022595"/>
    </source>
</evidence>
<dbReference type="InterPro" id="IPR035305">
    <property type="entry name" value="Herpes_glycoH_C"/>
</dbReference>
<keyword evidence="4" id="KW-1169">Fusion of virus membrane with host cell membrane</keyword>
<evidence type="ECO:0000256" key="17">
    <source>
        <dbReference type="SAM" id="MobiDB-lite"/>
    </source>
</evidence>
<evidence type="ECO:0000256" key="6">
    <source>
        <dbReference type="ARBA" id="ARBA00022692"/>
    </source>
</evidence>
<keyword evidence="7" id="KW-0732">Signal</keyword>
<accession>Q8B3Z9</accession>
<keyword evidence="16" id="KW-1160">Virus entry into host cell</keyword>
<evidence type="ECO:0000256" key="14">
    <source>
        <dbReference type="ARBA" id="ARBA00023136"/>
    </source>
</evidence>
<evidence type="ECO:0000256" key="18">
    <source>
        <dbReference type="SAM" id="Phobius"/>
    </source>
</evidence>
<dbReference type="Proteomes" id="UP000325694">
    <property type="component" value="Segment"/>
</dbReference>
<protein>
    <submittedName>
        <fullName evidence="20">Glycoprotein H</fullName>
    </submittedName>
</protein>
<name>Q8B3Z9_9GAMA</name>
<evidence type="ECO:0000256" key="9">
    <source>
        <dbReference type="ARBA" id="ARBA00022870"/>
    </source>
</evidence>
<keyword evidence="14 18" id="KW-0472">Membrane</keyword>
<dbReference type="GO" id="GO:0019064">
    <property type="term" value="P:fusion of virus membrane with host plasma membrane"/>
    <property type="evidence" value="ECO:0007669"/>
    <property type="project" value="UniProtKB-KW"/>
</dbReference>
<evidence type="ECO:0000256" key="10">
    <source>
        <dbReference type="ARBA" id="ARBA00022879"/>
    </source>
</evidence>
<evidence type="ECO:0000256" key="11">
    <source>
        <dbReference type="ARBA" id="ARBA00022981"/>
    </source>
</evidence>
<keyword evidence="2" id="KW-1168">Fusion of virus membrane with host membrane</keyword>
<dbReference type="Pfam" id="PF02489">
    <property type="entry name" value="Herpes_glycop_H"/>
    <property type="match status" value="1"/>
</dbReference>
<reference evidence="20 21" key="1">
    <citation type="journal article" date="2003" name="Virology">
        <title>A novel porcine gammaherpesvirus.</title>
        <authorList>
            <person name="Chmielewicz B."/>
            <person name="Goltz M."/>
            <person name="Franz T."/>
            <person name="Bauer C."/>
            <person name="Brema S."/>
            <person name="Ellerbrok H."/>
            <person name="Beckmann S."/>
            <person name="Rziha H.J."/>
            <person name="Lahrmann K.H."/>
            <person name="Romero C."/>
            <person name="Ehlers B."/>
        </authorList>
    </citation>
    <scope>NUCLEOTIDE SEQUENCE [LARGE SCALE GENOMIC DNA]</scope>
    <source>
        <strain evidence="20">489</strain>
    </source>
</reference>
<dbReference type="Gene3D" id="2.60.40.3190">
    <property type="entry name" value="Herpesvirus glycoprotein H, C-terminal domain"/>
    <property type="match status" value="1"/>
</dbReference>
<keyword evidence="6 18" id="KW-0812">Transmembrane</keyword>
<evidence type="ECO:0000256" key="13">
    <source>
        <dbReference type="ARBA" id="ARBA00023046"/>
    </source>
</evidence>
<proteinExistence type="inferred from homology"/>
<evidence type="ECO:0000256" key="12">
    <source>
        <dbReference type="ARBA" id="ARBA00022989"/>
    </source>
</evidence>
<keyword evidence="11" id="KW-0730">Sialic acid</keyword>
<keyword evidence="9" id="KW-1043">Host membrane</keyword>
<dbReference type="GO" id="GO:0019031">
    <property type="term" value="C:viral envelope"/>
    <property type="evidence" value="ECO:0007669"/>
    <property type="project" value="UniProtKB-KW"/>
</dbReference>
<sequence length="772" mass="89291">MHTFVYLALLFQLSLPNCGLATAPTPADVNRVPLSYTYPQTWPELASSAHTATDTPPKVTPISYAETPTQTTTKPSRKTVDHLTVKIDPTHTNFTVNWTHIMQYVSLTELETIWNETDVSEPLMATLTRYSLVYKVDKNATYIPGNGSTPMCPPFHGHEKINFTTGMFPTSFKSFHHGHVGIRADQLLAQMFFYLSYVFKHDSITHNVFYSARSNIIYVSVSFLRGNYQLLGIITKYYMYTTLIREETSKIQHTLTMMFGENNKLPSVKGYMTREEMTVARNDRFSLLVISTYEDYAHIYNYFQPTWSNVFKSVTELSVRKLAVRLQEYLIMFIKNGGCEELRMDTDFITFFFEFIALYYRFASDVEAMKTNYLDFDCLINTLFEVEIVTNLMEVCFTSFYRRGFVSNGISRTAASLIGKMPLNGHEFEITDKEWFLKSLYFADFVPYILSKSLYGITKIVLHIYTNYVNDFSIIYSDRKLLFYIYLAMSNFELNNSTSSDPNLMLLYRLTTSMCSASEISHNVEFWAKPHDLDVYNSFSPCYMSLRFDYTKEKLAIESMQELSLSERQKKEGISVLFDMLHGQYNRVAMDNLVIRKCITDPSKVMLIIPFETCTYVISREIVAFGRTFDVSDTFLKSNMVVTVVANDRCIYDKIAKTTNKIPIIYNITRPHKHCVMCQSAILSYDEYDGIEATAFISSLTVQNHIFSDHSSFFDPQNMHTHYLLLMNNGSVIEIKGFYKGRAMNMLIVLLFFIAFCAAMFLVYKIMYKLLY</sequence>
<evidence type="ECO:0000313" key="21">
    <source>
        <dbReference type="Proteomes" id="UP000325694"/>
    </source>
</evidence>
<keyword evidence="8" id="KW-0946">Virion</keyword>
<evidence type="ECO:0000256" key="3">
    <source>
        <dbReference type="ARBA" id="ARBA00022511"/>
    </source>
</evidence>
<feature type="region of interest" description="Disordered" evidence="17">
    <location>
        <begin position="49"/>
        <end position="77"/>
    </location>
</feature>
<dbReference type="EMBL" id="AY170316">
    <property type="protein sequence ID" value="AAO12326.1"/>
    <property type="molecule type" value="Genomic_DNA"/>
</dbReference>
<feature type="transmembrane region" description="Helical" evidence="18">
    <location>
        <begin position="743"/>
        <end position="764"/>
    </location>
</feature>
<keyword evidence="5" id="KW-1162">Viral penetration into host cytoplasm</keyword>